<gene>
    <name evidence="1" type="ORF">CK203_054489</name>
</gene>
<proteinExistence type="predicted"/>
<name>A0A438GBC3_VITVI</name>
<reference evidence="1 2" key="1">
    <citation type="journal article" date="2018" name="PLoS Genet.">
        <title>Population sequencing reveals clonal diversity and ancestral inbreeding in the grapevine cultivar Chardonnay.</title>
        <authorList>
            <person name="Roach M.J."/>
            <person name="Johnson D.L."/>
            <person name="Bohlmann J."/>
            <person name="van Vuuren H.J."/>
            <person name="Jones S.J."/>
            <person name="Pretorius I.S."/>
            <person name="Schmidt S.A."/>
            <person name="Borneman A.R."/>
        </authorList>
    </citation>
    <scope>NUCLEOTIDE SEQUENCE [LARGE SCALE GENOMIC DNA]</scope>
    <source>
        <strain evidence="2">cv. Chardonnay</strain>
        <tissue evidence="1">Leaf</tissue>
    </source>
</reference>
<dbReference type="AlphaFoldDB" id="A0A438GBC3"/>
<dbReference type="Proteomes" id="UP000288805">
    <property type="component" value="Unassembled WGS sequence"/>
</dbReference>
<accession>A0A438GBC3</accession>
<comment type="caution">
    <text evidence="1">The sequence shown here is derived from an EMBL/GenBank/DDBJ whole genome shotgun (WGS) entry which is preliminary data.</text>
</comment>
<protein>
    <submittedName>
        <fullName evidence="1">Uncharacterized protein</fullName>
    </submittedName>
</protein>
<sequence length="146" mass="16697">MDPRKKQRSCKEGGSFSGSPECNPLRMVLADGRAVDLARLDISGADDWTNSSSAAFSKFLGMPTVGFEEETLALLIKMRCKREVKHREFRKGKRLVTFSKFDRELKRSETSINYGRGALRRVGRDKIEWELVLVCQWSQKYCLGML</sequence>
<organism evidence="1 2">
    <name type="scientific">Vitis vinifera</name>
    <name type="common">Grape</name>
    <dbReference type="NCBI Taxonomy" id="29760"/>
    <lineage>
        <taxon>Eukaryota</taxon>
        <taxon>Viridiplantae</taxon>
        <taxon>Streptophyta</taxon>
        <taxon>Embryophyta</taxon>
        <taxon>Tracheophyta</taxon>
        <taxon>Spermatophyta</taxon>
        <taxon>Magnoliopsida</taxon>
        <taxon>eudicotyledons</taxon>
        <taxon>Gunneridae</taxon>
        <taxon>Pentapetalae</taxon>
        <taxon>rosids</taxon>
        <taxon>Vitales</taxon>
        <taxon>Vitaceae</taxon>
        <taxon>Viteae</taxon>
        <taxon>Vitis</taxon>
    </lineage>
</organism>
<evidence type="ECO:0000313" key="1">
    <source>
        <dbReference type="EMBL" id="RVW69470.1"/>
    </source>
</evidence>
<evidence type="ECO:0000313" key="2">
    <source>
        <dbReference type="Proteomes" id="UP000288805"/>
    </source>
</evidence>
<dbReference type="EMBL" id="QGNW01000496">
    <property type="protein sequence ID" value="RVW69470.1"/>
    <property type="molecule type" value="Genomic_DNA"/>
</dbReference>